<dbReference type="PANTHER" id="PTHR23333">
    <property type="entry name" value="UBX DOMAIN CONTAINING PROTEIN"/>
    <property type="match status" value="1"/>
</dbReference>
<protein>
    <recommendedName>
        <fullName evidence="2">SEP domain-containing protein</fullName>
    </recommendedName>
</protein>
<dbReference type="Pfam" id="PF14555">
    <property type="entry name" value="UBA_4"/>
    <property type="match status" value="1"/>
</dbReference>
<dbReference type="InterPro" id="IPR012989">
    <property type="entry name" value="SEP_domain"/>
</dbReference>
<organism evidence="3 4">
    <name type="scientific">Carpinus fangiana</name>
    <dbReference type="NCBI Taxonomy" id="176857"/>
    <lineage>
        <taxon>Eukaryota</taxon>
        <taxon>Viridiplantae</taxon>
        <taxon>Streptophyta</taxon>
        <taxon>Embryophyta</taxon>
        <taxon>Tracheophyta</taxon>
        <taxon>Spermatophyta</taxon>
        <taxon>Magnoliopsida</taxon>
        <taxon>eudicotyledons</taxon>
        <taxon>Gunneridae</taxon>
        <taxon>Pentapetalae</taxon>
        <taxon>rosids</taxon>
        <taxon>fabids</taxon>
        <taxon>Fagales</taxon>
        <taxon>Betulaceae</taxon>
        <taxon>Carpinus</taxon>
    </lineage>
</organism>
<feature type="region of interest" description="Disordered" evidence="1">
    <location>
        <begin position="429"/>
        <end position="454"/>
    </location>
</feature>
<feature type="compositionally biased region" description="Polar residues" evidence="1">
    <location>
        <begin position="194"/>
        <end position="207"/>
    </location>
</feature>
<dbReference type="SUPFAM" id="SSF54236">
    <property type="entry name" value="Ubiquitin-like"/>
    <property type="match status" value="1"/>
</dbReference>
<gene>
    <name evidence="3" type="ORF">FH972_024595</name>
</gene>
<feature type="compositionally biased region" description="Low complexity" evidence="1">
    <location>
        <begin position="294"/>
        <end position="320"/>
    </location>
</feature>
<dbReference type="GO" id="GO:0000045">
    <property type="term" value="P:autophagosome assembly"/>
    <property type="evidence" value="ECO:0007669"/>
    <property type="project" value="TreeGrafter"/>
</dbReference>
<reference evidence="3 4" key="1">
    <citation type="submission" date="2019-06" db="EMBL/GenBank/DDBJ databases">
        <title>A chromosomal-level reference genome of Carpinus fangiana (Coryloideae, Betulaceae).</title>
        <authorList>
            <person name="Yang X."/>
            <person name="Wang Z."/>
            <person name="Zhang L."/>
            <person name="Hao G."/>
            <person name="Liu J."/>
            <person name="Yang Y."/>
        </authorList>
    </citation>
    <scope>NUCLEOTIDE SEQUENCE [LARGE SCALE GENOMIC DNA]</scope>
    <source>
        <strain evidence="3">Cfa_2016G</strain>
        <tissue evidence="3">Leaf</tissue>
    </source>
</reference>
<dbReference type="GO" id="GO:0043130">
    <property type="term" value="F:ubiquitin binding"/>
    <property type="evidence" value="ECO:0007669"/>
    <property type="project" value="TreeGrafter"/>
</dbReference>
<feature type="region of interest" description="Disordered" evidence="1">
    <location>
        <begin position="273"/>
        <end position="331"/>
    </location>
</feature>
<evidence type="ECO:0000259" key="2">
    <source>
        <dbReference type="PROSITE" id="PS51399"/>
    </source>
</evidence>
<sequence>MAEDRDTVIAKFCELTAQDEQVVRGAIWRHLEPFANRHQQATEYLGANQWNLDAATQSFFEDQDPDEEDEAGAAGPVHGQGPILGSSNPVGASSSRPPAQKKKFGSLKDLTDNGSDGNSHGDDDDSDKEQQYFAGGDKSGLAVQDPGQGSRDHIKRILETARRHGSNGPLPRPDDGPQQSAFRGSGVTLGGDDTPSQTIPDTTASQPQPLPMAERTLHLWADGFSVDDGPLFRYDDPANARTLEMINRGSAPLDLMNVENGQAVDVKLEQHQNENYVQPKKKWKPFSGSGQRLGSPTPGPSGTSSAPAAAPAAAPVASTSNAGPPTVEGLDEGQPFVTLQIRLADGTRLPSRTEARRRGGSEMVIAKAPAAVWAEKNAPAMHAAYAERVDERDRREKRILRRTGLERGEWCMNMRAYIDAAMQNFAVSRRSGRRDQASQPERRNCERHSGLDLRRSTPIKGNSFCAIVRGADWRGVVNISPDGKCR</sequence>
<proteinExistence type="predicted"/>
<dbReference type="Pfam" id="PF08059">
    <property type="entry name" value="SEP"/>
    <property type="match status" value="1"/>
</dbReference>
<dbReference type="EMBL" id="VIBQ01000017">
    <property type="protein sequence ID" value="KAB8360861.1"/>
    <property type="molecule type" value="Genomic_DNA"/>
</dbReference>
<feature type="compositionally biased region" description="Acidic residues" evidence="1">
    <location>
        <begin position="61"/>
        <end position="71"/>
    </location>
</feature>
<dbReference type="SMART" id="SM00553">
    <property type="entry name" value="SEP"/>
    <property type="match status" value="1"/>
</dbReference>
<feature type="compositionally biased region" description="Polar residues" evidence="1">
    <location>
        <begin position="85"/>
        <end position="97"/>
    </location>
</feature>
<dbReference type="InterPro" id="IPR036241">
    <property type="entry name" value="NSFL1C_SEP_dom_sf"/>
</dbReference>
<evidence type="ECO:0000256" key="1">
    <source>
        <dbReference type="SAM" id="MobiDB-lite"/>
    </source>
</evidence>
<dbReference type="InterPro" id="IPR029071">
    <property type="entry name" value="Ubiquitin-like_domsf"/>
</dbReference>
<dbReference type="GO" id="GO:0005634">
    <property type="term" value="C:nucleus"/>
    <property type="evidence" value="ECO:0007669"/>
    <property type="project" value="TreeGrafter"/>
</dbReference>
<keyword evidence="4" id="KW-1185">Reference proteome</keyword>
<dbReference type="GO" id="GO:0043161">
    <property type="term" value="P:proteasome-mediated ubiquitin-dependent protein catabolic process"/>
    <property type="evidence" value="ECO:0007669"/>
    <property type="project" value="TreeGrafter"/>
</dbReference>
<dbReference type="Gene3D" id="1.10.8.10">
    <property type="entry name" value="DNA helicase RuvA subunit, C-terminal domain"/>
    <property type="match status" value="1"/>
</dbReference>
<comment type="caution">
    <text evidence="3">The sequence shown here is derived from an EMBL/GenBank/DDBJ whole genome shotgun (WGS) entry which is preliminary data.</text>
</comment>
<dbReference type="GO" id="GO:0005829">
    <property type="term" value="C:cytosol"/>
    <property type="evidence" value="ECO:0007669"/>
    <property type="project" value="TreeGrafter"/>
</dbReference>
<dbReference type="PROSITE" id="PS51399">
    <property type="entry name" value="SEP"/>
    <property type="match status" value="1"/>
</dbReference>
<evidence type="ECO:0000313" key="4">
    <source>
        <dbReference type="Proteomes" id="UP000327013"/>
    </source>
</evidence>
<dbReference type="SUPFAM" id="SSF102848">
    <property type="entry name" value="NSFL1 (p97 ATPase) cofactor p47, SEP domain"/>
    <property type="match status" value="1"/>
</dbReference>
<feature type="compositionally biased region" description="Basic and acidic residues" evidence="1">
    <location>
        <begin position="433"/>
        <end position="454"/>
    </location>
</feature>
<dbReference type="Proteomes" id="UP000327013">
    <property type="component" value="Unassembled WGS sequence"/>
</dbReference>
<accession>A0A5N6KYS6</accession>
<dbReference type="Gene3D" id="3.30.420.210">
    <property type="entry name" value="SEP domain"/>
    <property type="match status" value="1"/>
</dbReference>
<feature type="domain" description="SEP" evidence="2">
    <location>
        <begin position="212"/>
        <end position="277"/>
    </location>
</feature>
<feature type="compositionally biased region" description="Basic and acidic residues" evidence="1">
    <location>
        <begin position="150"/>
        <end position="162"/>
    </location>
</feature>
<dbReference type="PANTHER" id="PTHR23333:SF20">
    <property type="entry name" value="NSFL1 COFACTOR P47"/>
    <property type="match status" value="1"/>
</dbReference>
<dbReference type="Gene3D" id="3.10.20.90">
    <property type="entry name" value="Phosphatidylinositol 3-kinase Catalytic Subunit, Chain A, domain 1"/>
    <property type="match status" value="1"/>
</dbReference>
<evidence type="ECO:0000313" key="3">
    <source>
        <dbReference type="EMBL" id="KAB8360861.1"/>
    </source>
</evidence>
<dbReference type="AlphaFoldDB" id="A0A5N6KYS6"/>
<dbReference type="OrthoDB" id="25887at2759"/>
<name>A0A5N6KYS6_9ROSI</name>
<feature type="region of interest" description="Disordered" evidence="1">
    <location>
        <begin position="56"/>
        <end position="210"/>
    </location>
</feature>
<dbReference type="FunFam" id="3.30.420.210:FF:000002">
    <property type="entry name" value="UBX domain-containing protein 1"/>
    <property type="match status" value="1"/>
</dbReference>
<dbReference type="GO" id="GO:0007030">
    <property type="term" value="P:Golgi organization"/>
    <property type="evidence" value="ECO:0007669"/>
    <property type="project" value="TreeGrafter"/>
</dbReference>
<dbReference type="GO" id="GO:0031468">
    <property type="term" value="P:nuclear membrane reassembly"/>
    <property type="evidence" value="ECO:0007669"/>
    <property type="project" value="TreeGrafter"/>
</dbReference>
<dbReference type="GO" id="GO:0061025">
    <property type="term" value="P:membrane fusion"/>
    <property type="evidence" value="ECO:0007669"/>
    <property type="project" value="TreeGrafter"/>
</dbReference>